<evidence type="ECO:0000313" key="2">
    <source>
        <dbReference type="EMBL" id="GHC80543.1"/>
    </source>
</evidence>
<dbReference type="EMBL" id="BMVC01000001">
    <property type="protein sequence ID" value="GHC80543.1"/>
    <property type="molecule type" value="Genomic_DNA"/>
</dbReference>
<evidence type="ECO:0000256" key="1">
    <source>
        <dbReference type="SAM" id="Phobius"/>
    </source>
</evidence>
<comment type="caution">
    <text evidence="2">The sequence shown here is derived from an EMBL/GenBank/DDBJ whole genome shotgun (WGS) entry which is preliminary data.</text>
</comment>
<sequence>MKGERLGCGAGGLIGALSGVPTSLLVAYVVAVMWSQCDVGVAPGLVAMGLALLLWFATSVLWTVVVWALGRYGTGLAVLVGVVANLGLVWWVMAVVATPADYPDDICPANVPEWWPGWVPV</sequence>
<feature type="transmembrane region" description="Helical" evidence="1">
    <location>
        <begin position="12"/>
        <end position="34"/>
    </location>
</feature>
<evidence type="ECO:0000313" key="3">
    <source>
        <dbReference type="Proteomes" id="UP000638353"/>
    </source>
</evidence>
<feature type="transmembrane region" description="Helical" evidence="1">
    <location>
        <begin position="46"/>
        <end position="69"/>
    </location>
</feature>
<accession>A0A918WT32</accession>
<protein>
    <submittedName>
        <fullName evidence="2">Uncharacterized protein</fullName>
    </submittedName>
</protein>
<dbReference type="AlphaFoldDB" id="A0A918WT32"/>
<reference evidence="2" key="1">
    <citation type="journal article" date="2014" name="Int. J. Syst. Evol. Microbiol.">
        <title>Complete genome sequence of Corynebacterium casei LMG S-19264T (=DSM 44701T), isolated from a smear-ripened cheese.</title>
        <authorList>
            <consortium name="US DOE Joint Genome Institute (JGI-PGF)"/>
            <person name="Walter F."/>
            <person name="Albersmeier A."/>
            <person name="Kalinowski J."/>
            <person name="Ruckert C."/>
        </authorList>
    </citation>
    <scope>NUCLEOTIDE SEQUENCE</scope>
    <source>
        <strain evidence="2">JCM 4637</strain>
    </source>
</reference>
<keyword evidence="1" id="KW-0472">Membrane</keyword>
<name>A0A918WT32_9ACTN</name>
<feature type="transmembrane region" description="Helical" evidence="1">
    <location>
        <begin position="76"/>
        <end position="96"/>
    </location>
</feature>
<keyword evidence="1" id="KW-1133">Transmembrane helix</keyword>
<gene>
    <name evidence="2" type="ORF">GCM10010334_07660</name>
</gene>
<dbReference type="Proteomes" id="UP000638353">
    <property type="component" value="Unassembled WGS sequence"/>
</dbReference>
<reference evidence="2" key="2">
    <citation type="submission" date="2020-09" db="EMBL/GenBank/DDBJ databases">
        <authorList>
            <person name="Sun Q."/>
            <person name="Ohkuma M."/>
        </authorList>
    </citation>
    <scope>NUCLEOTIDE SEQUENCE</scope>
    <source>
        <strain evidence="2">JCM 4637</strain>
    </source>
</reference>
<organism evidence="2 3">
    <name type="scientific">Streptomyces finlayi</name>
    <dbReference type="NCBI Taxonomy" id="67296"/>
    <lineage>
        <taxon>Bacteria</taxon>
        <taxon>Bacillati</taxon>
        <taxon>Actinomycetota</taxon>
        <taxon>Actinomycetes</taxon>
        <taxon>Kitasatosporales</taxon>
        <taxon>Streptomycetaceae</taxon>
        <taxon>Streptomyces</taxon>
    </lineage>
</organism>
<proteinExistence type="predicted"/>
<keyword evidence="1" id="KW-0812">Transmembrane</keyword>